<dbReference type="EMBL" id="CP122539">
    <property type="protein sequence ID" value="WGH75388.1"/>
    <property type="molecule type" value="Genomic_DNA"/>
</dbReference>
<dbReference type="InterPro" id="IPR036597">
    <property type="entry name" value="Fido-like_dom_sf"/>
</dbReference>
<dbReference type="PROSITE" id="PS51459">
    <property type="entry name" value="FIDO"/>
    <property type="match status" value="1"/>
</dbReference>
<dbReference type="Pfam" id="PF02661">
    <property type="entry name" value="Fic"/>
    <property type="match status" value="1"/>
</dbReference>
<name>A0ABY8L5C7_9FLAO</name>
<dbReference type="SUPFAM" id="SSF140931">
    <property type="entry name" value="Fic-like"/>
    <property type="match status" value="1"/>
</dbReference>
<dbReference type="PANTHER" id="PTHR13504:SF38">
    <property type="entry name" value="FIDO DOMAIN-CONTAINING PROTEIN"/>
    <property type="match status" value="1"/>
</dbReference>
<evidence type="ECO:0000313" key="3">
    <source>
        <dbReference type="Proteomes" id="UP001232001"/>
    </source>
</evidence>
<feature type="domain" description="Fido" evidence="1">
    <location>
        <begin position="90"/>
        <end position="243"/>
    </location>
</feature>
<gene>
    <name evidence="2" type="ORF">P8625_15145</name>
</gene>
<dbReference type="InterPro" id="IPR003812">
    <property type="entry name" value="Fido"/>
</dbReference>
<keyword evidence="3" id="KW-1185">Reference proteome</keyword>
<evidence type="ECO:0000313" key="2">
    <source>
        <dbReference type="EMBL" id="WGH75388.1"/>
    </source>
</evidence>
<dbReference type="Gene3D" id="1.10.3290.10">
    <property type="entry name" value="Fido-like domain"/>
    <property type="match status" value="1"/>
</dbReference>
<sequence length="345" mass="39385">MDLAKIEEGKKQFETTPVSAKLLSSLRKSARLVATHYSTQIEGNRLTMEEVTQVVDKNIGGLPGRERDEKEVRNYYLALEYVDANYTKILTEKILQTIHGLVLYGKKKPTLYRDGQNVIKDGFSNAIVYMPPEASDVSMMMQDLIVWINDKLQEEKIPVPIIAALAHYQFATIHPYYDGNGRTARLLTNYILHHGGYGLKGIYSLEEYYAKHIHGYYDALAVEDIPNYYMGREQADLTDFLEYFTKGMAIAFTNIIENSKKQNPVISNDNSKLLRELSAKQRMSLGLFLQQKEITTNDLAIHLGVSKRSAAILIKKWLGSDFLIIGNSSKKARTYLLHHKWEKLI</sequence>
<evidence type="ECO:0000259" key="1">
    <source>
        <dbReference type="PROSITE" id="PS51459"/>
    </source>
</evidence>
<accession>A0ABY8L5C7</accession>
<dbReference type="PANTHER" id="PTHR13504">
    <property type="entry name" value="FIDO DOMAIN-CONTAINING PROTEIN DDB_G0283145"/>
    <property type="match status" value="1"/>
</dbReference>
<protein>
    <submittedName>
        <fullName evidence="2">Fic family protein</fullName>
    </submittedName>
</protein>
<dbReference type="RefSeq" id="WP_279651273.1">
    <property type="nucleotide sequence ID" value="NZ_CP122539.1"/>
</dbReference>
<dbReference type="InterPro" id="IPR040198">
    <property type="entry name" value="Fido_containing"/>
</dbReference>
<reference evidence="2 3" key="1">
    <citation type="submission" date="2023-04" db="EMBL/GenBank/DDBJ databases">
        <title>Tenacibaculum tangerinum sp. nov., isolated from sea tidal flat of South Korea.</title>
        <authorList>
            <person name="Lee S.H."/>
            <person name="Kim J.-J."/>
        </authorList>
    </citation>
    <scope>NUCLEOTIDE SEQUENCE [LARGE SCALE GENOMIC DNA]</scope>
    <source>
        <strain evidence="2 3">GRR-S3-23</strain>
    </source>
</reference>
<proteinExistence type="predicted"/>
<dbReference type="Proteomes" id="UP001232001">
    <property type="component" value="Chromosome"/>
</dbReference>
<organism evidence="2 3">
    <name type="scientific">Tenacibaculum tangerinum</name>
    <dbReference type="NCBI Taxonomy" id="3038772"/>
    <lineage>
        <taxon>Bacteria</taxon>
        <taxon>Pseudomonadati</taxon>
        <taxon>Bacteroidota</taxon>
        <taxon>Flavobacteriia</taxon>
        <taxon>Flavobacteriales</taxon>
        <taxon>Flavobacteriaceae</taxon>
        <taxon>Tenacibaculum</taxon>
    </lineage>
</organism>